<evidence type="ECO:0000313" key="1">
    <source>
        <dbReference type="EMBL" id="KAK6499058.1"/>
    </source>
</evidence>
<protein>
    <submittedName>
        <fullName evidence="1">Uncharacterized protein</fullName>
    </submittedName>
</protein>
<keyword evidence="2" id="KW-1185">Reference proteome</keyword>
<gene>
    <name evidence="1" type="ORF">TWF481_011627</name>
</gene>
<dbReference type="Proteomes" id="UP001370758">
    <property type="component" value="Unassembled WGS sequence"/>
</dbReference>
<name>A0AAV9VZ07_9PEZI</name>
<reference evidence="1 2" key="1">
    <citation type="submission" date="2023-08" db="EMBL/GenBank/DDBJ databases">
        <authorList>
            <person name="Palmer J.M."/>
        </authorList>
    </citation>
    <scope>NUCLEOTIDE SEQUENCE [LARGE SCALE GENOMIC DNA]</scope>
    <source>
        <strain evidence="1 2">TWF481</strain>
    </source>
</reference>
<evidence type="ECO:0000313" key="2">
    <source>
        <dbReference type="Proteomes" id="UP001370758"/>
    </source>
</evidence>
<organism evidence="1 2">
    <name type="scientific">Arthrobotrys musiformis</name>
    <dbReference type="NCBI Taxonomy" id="47236"/>
    <lineage>
        <taxon>Eukaryota</taxon>
        <taxon>Fungi</taxon>
        <taxon>Dikarya</taxon>
        <taxon>Ascomycota</taxon>
        <taxon>Pezizomycotina</taxon>
        <taxon>Orbiliomycetes</taxon>
        <taxon>Orbiliales</taxon>
        <taxon>Orbiliaceae</taxon>
        <taxon>Arthrobotrys</taxon>
    </lineage>
</organism>
<accession>A0AAV9VZ07</accession>
<sequence length="166" mass="18616">MDKIQDLPTPSSLAAFIHKTNINPSSPIALIQFYNGASSIQWAASTVYQTQQILSQFSKEIADGTLIVGRIDGTVLPSRQYNEYRRLDSDYREVSYGLYWQGIQQVYEIDALGSEPSATLKREIGVLLELRAGGAPVDDQRRRSIARRVARPGSLLRWAPRARTYA</sequence>
<comment type="caution">
    <text evidence="1">The sequence shown here is derived from an EMBL/GenBank/DDBJ whole genome shotgun (WGS) entry which is preliminary data.</text>
</comment>
<dbReference type="EMBL" id="JAVHJL010000008">
    <property type="protein sequence ID" value="KAK6499058.1"/>
    <property type="molecule type" value="Genomic_DNA"/>
</dbReference>
<proteinExistence type="predicted"/>
<dbReference type="AlphaFoldDB" id="A0AAV9VZ07"/>